<keyword evidence="2 3" id="KW-0802">TPR repeat</keyword>
<dbReference type="EMBL" id="PDLO01000001">
    <property type="protein sequence ID" value="PHL00012.1"/>
    <property type="molecule type" value="Genomic_DNA"/>
</dbReference>
<gene>
    <name evidence="7" type="ORF">CGL56_02915</name>
</gene>
<feature type="repeat" description="TPR" evidence="3">
    <location>
        <begin position="52"/>
        <end position="85"/>
    </location>
</feature>
<dbReference type="InterPro" id="IPR003646">
    <property type="entry name" value="SH3-like_bac-type"/>
</dbReference>
<sequence>MMILLLLVALSAPTAAQTDYTLRAAEAELREGDYGRAAEILDSLESTGVVSPEFYLALGNAHYESGRIGRAILAYERGLRLRPGNADLANNLRYVYSEAGIATPELPEAAIIRWWHMLGAWIGTTGAYVLALVFWWLAVAGTVWWYLRRREMEEKRRFALLPTALLLALIGGGCFLLAESRYAAIHASTEAILVTDATLRVSPSSEGSVEAELSQGHKLYITDRVNQFVKVQLPDGRQGYVSLSDLEVI</sequence>
<feature type="domain" description="SH3b" evidence="6">
    <location>
        <begin position="187"/>
        <end position="249"/>
    </location>
</feature>
<keyword evidence="1" id="KW-0677">Repeat</keyword>
<dbReference type="Pfam" id="PF08239">
    <property type="entry name" value="SH3_3"/>
    <property type="match status" value="1"/>
</dbReference>
<evidence type="ECO:0000256" key="1">
    <source>
        <dbReference type="ARBA" id="ARBA00022737"/>
    </source>
</evidence>
<evidence type="ECO:0000313" key="7">
    <source>
        <dbReference type="EMBL" id="PHL00012.1"/>
    </source>
</evidence>
<feature type="signal peptide" evidence="5">
    <location>
        <begin position="1"/>
        <end position="16"/>
    </location>
</feature>
<protein>
    <recommendedName>
        <fullName evidence="6">SH3b domain-containing protein</fullName>
    </recommendedName>
</protein>
<keyword evidence="4" id="KW-0472">Membrane</keyword>
<evidence type="ECO:0000256" key="3">
    <source>
        <dbReference type="PROSITE-ProRule" id="PRU00339"/>
    </source>
</evidence>
<evidence type="ECO:0000256" key="4">
    <source>
        <dbReference type="SAM" id="Phobius"/>
    </source>
</evidence>
<keyword evidence="8" id="KW-1185">Reference proteome</keyword>
<evidence type="ECO:0000256" key="2">
    <source>
        <dbReference type="ARBA" id="ARBA00022803"/>
    </source>
</evidence>
<comment type="caution">
    <text evidence="7">The sequence shown here is derived from an EMBL/GenBank/DDBJ whole genome shotgun (WGS) entry which is preliminary data.</text>
</comment>
<proteinExistence type="predicted"/>
<feature type="transmembrane region" description="Helical" evidence="4">
    <location>
        <begin position="127"/>
        <end position="147"/>
    </location>
</feature>
<dbReference type="InterPro" id="IPR013105">
    <property type="entry name" value="TPR_2"/>
</dbReference>
<feature type="chain" id="PRO_5013598604" description="SH3b domain-containing protein" evidence="5">
    <location>
        <begin position="17"/>
        <end position="249"/>
    </location>
</feature>
<dbReference type="AlphaFoldDB" id="A0A2G0CJ68"/>
<dbReference type="InterPro" id="IPR011990">
    <property type="entry name" value="TPR-like_helical_dom_sf"/>
</dbReference>
<dbReference type="Pfam" id="PF07719">
    <property type="entry name" value="TPR_2"/>
    <property type="match status" value="1"/>
</dbReference>
<organism evidence="7 8">
    <name type="scientific">Neolewinella marina</name>
    <dbReference type="NCBI Taxonomy" id="438751"/>
    <lineage>
        <taxon>Bacteria</taxon>
        <taxon>Pseudomonadati</taxon>
        <taxon>Bacteroidota</taxon>
        <taxon>Saprospiria</taxon>
        <taxon>Saprospirales</taxon>
        <taxon>Lewinellaceae</taxon>
        <taxon>Neolewinella</taxon>
    </lineage>
</organism>
<dbReference type="Proteomes" id="UP000226437">
    <property type="component" value="Unassembled WGS sequence"/>
</dbReference>
<evidence type="ECO:0000259" key="6">
    <source>
        <dbReference type="PROSITE" id="PS51781"/>
    </source>
</evidence>
<evidence type="ECO:0000313" key="8">
    <source>
        <dbReference type="Proteomes" id="UP000226437"/>
    </source>
</evidence>
<reference evidence="7 8" key="1">
    <citation type="submission" date="2017-10" db="EMBL/GenBank/DDBJ databases">
        <title>The draft genome sequence of Lewinella marina KCTC 32374.</title>
        <authorList>
            <person name="Wang K."/>
        </authorList>
    </citation>
    <scope>NUCLEOTIDE SEQUENCE [LARGE SCALE GENOMIC DNA]</scope>
    <source>
        <strain evidence="7 8">MKG-38</strain>
    </source>
</reference>
<dbReference type="SMART" id="SM00028">
    <property type="entry name" value="TPR"/>
    <property type="match status" value="1"/>
</dbReference>
<keyword evidence="5" id="KW-0732">Signal</keyword>
<dbReference type="PROSITE" id="PS51781">
    <property type="entry name" value="SH3B"/>
    <property type="match status" value="1"/>
</dbReference>
<evidence type="ECO:0000256" key="5">
    <source>
        <dbReference type="SAM" id="SignalP"/>
    </source>
</evidence>
<dbReference type="Gene3D" id="2.30.30.40">
    <property type="entry name" value="SH3 Domains"/>
    <property type="match status" value="1"/>
</dbReference>
<dbReference type="Gene3D" id="1.25.40.10">
    <property type="entry name" value="Tetratricopeptide repeat domain"/>
    <property type="match status" value="1"/>
</dbReference>
<dbReference type="InterPro" id="IPR019734">
    <property type="entry name" value="TPR_rpt"/>
</dbReference>
<accession>A0A2G0CJ68</accession>
<dbReference type="SUPFAM" id="SSF48452">
    <property type="entry name" value="TPR-like"/>
    <property type="match status" value="1"/>
</dbReference>
<name>A0A2G0CJ68_9BACT</name>
<dbReference type="PROSITE" id="PS50005">
    <property type="entry name" value="TPR"/>
    <property type="match status" value="1"/>
</dbReference>
<keyword evidence="4" id="KW-1133">Transmembrane helix</keyword>
<keyword evidence="4" id="KW-0812">Transmembrane</keyword>
<feature type="transmembrane region" description="Helical" evidence="4">
    <location>
        <begin position="159"/>
        <end position="178"/>
    </location>
</feature>